<feature type="domain" description="HTH cro/C1-type" evidence="2">
    <location>
        <begin position="17"/>
        <end position="70"/>
    </location>
</feature>
<dbReference type="SUPFAM" id="SSF47413">
    <property type="entry name" value="lambda repressor-like DNA-binding domains"/>
    <property type="match status" value="1"/>
</dbReference>
<dbReference type="InterPro" id="IPR010982">
    <property type="entry name" value="Lambda_DNA-bd_dom_sf"/>
</dbReference>
<reference evidence="3" key="1">
    <citation type="journal article" date="2014" name="Int. J. Syst. Evol. Microbiol.">
        <title>Complete genome sequence of Corynebacterium casei LMG S-19264T (=DSM 44701T), isolated from a smear-ripened cheese.</title>
        <authorList>
            <consortium name="US DOE Joint Genome Institute (JGI-PGF)"/>
            <person name="Walter F."/>
            <person name="Albersmeier A."/>
            <person name="Kalinowski J."/>
            <person name="Ruckert C."/>
        </authorList>
    </citation>
    <scope>NUCLEOTIDE SEQUENCE</scope>
    <source>
        <strain evidence="3">JCM 18487</strain>
    </source>
</reference>
<dbReference type="GO" id="GO:0003700">
    <property type="term" value="F:DNA-binding transcription factor activity"/>
    <property type="evidence" value="ECO:0007669"/>
    <property type="project" value="TreeGrafter"/>
</dbReference>
<dbReference type="RefSeq" id="WP_188882322.1">
    <property type="nucleotide sequence ID" value="NZ_BMOY01000023.1"/>
</dbReference>
<evidence type="ECO:0000259" key="2">
    <source>
        <dbReference type="PROSITE" id="PS50943"/>
    </source>
</evidence>
<dbReference type="PANTHER" id="PTHR46797">
    <property type="entry name" value="HTH-TYPE TRANSCRIPTIONAL REGULATOR"/>
    <property type="match status" value="1"/>
</dbReference>
<protein>
    <recommendedName>
        <fullName evidence="2">HTH cro/C1-type domain-containing protein</fullName>
    </recommendedName>
</protein>
<dbReference type="AlphaFoldDB" id="A0A917NKP0"/>
<gene>
    <name evidence="3" type="ORF">GCM10010885_16170</name>
</gene>
<keyword evidence="1" id="KW-0238">DNA-binding</keyword>
<name>A0A917NKP0_9BACL</name>
<organism evidence="3 4">
    <name type="scientific">Alicyclobacillus cellulosilyticus</name>
    <dbReference type="NCBI Taxonomy" id="1003997"/>
    <lineage>
        <taxon>Bacteria</taxon>
        <taxon>Bacillati</taxon>
        <taxon>Bacillota</taxon>
        <taxon>Bacilli</taxon>
        <taxon>Bacillales</taxon>
        <taxon>Alicyclobacillaceae</taxon>
        <taxon>Alicyclobacillus</taxon>
    </lineage>
</organism>
<reference evidence="3" key="2">
    <citation type="submission" date="2020-09" db="EMBL/GenBank/DDBJ databases">
        <authorList>
            <person name="Sun Q."/>
            <person name="Ohkuma M."/>
        </authorList>
    </citation>
    <scope>NUCLEOTIDE SEQUENCE</scope>
    <source>
        <strain evidence="3">JCM 18487</strain>
    </source>
</reference>
<dbReference type="EMBL" id="BMOY01000023">
    <property type="protein sequence ID" value="GGJ07803.1"/>
    <property type="molecule type" value="Genomic_DNA"/>
</dbReference>
<dbReference type="Pfam" id="PF01381">
    <property type="entry name" value="HTH_3"/>
    <property type="match status" value="1"/>
</dbReference>
<dbReference type="PANTHER" id="PTHR46797:SF1">
    <property type="entry name" value="METHYLPHOSPHONATE SYNTHASE"/>
    <property type="match status" value="1"/>
</dbReference>
<comment type="caution">
    <text evidence="3">The sequence shown here is derived from an EMBL/GenBank/DDBJ whole genome shotgun (WGS) entry which is preliminary data.</text>
</comment>
<proteinExistence type="predicted"/>
<evidence type="ECO:0000256" key="1">
    <source>
        <dbReference type="ARBA" id="ARBA00023125"/>
    </source>
</evidence>
<dbReference type="InterPro" id="IPR050807">
    <property type="entry name" value="TransReg_Diox_bact_type"/>
</dbReference>
<dbReference type="Proteomes" id="UP000637695">
    <property type="component" value="Unassembled WGS sequence"/>
</dbReference>
<dbReference type="GO" id="GO:0003677">
    <property type="term" value="F:DNA binding"/>
    <property type="evidence" value="ECO:0007669"/>
    <property type="project" value="UniProtKB-KW"/>
</dbReference>
<dbReference type="InterPro" id="IPR001387">
    <property type="entry name" value="Cro/C1-type_HTH"/>
</dbReference>
<dbReference type="PROSITE" id="PS50943">
    <property type="entry name" value="HTH_CROC1"/>
    <property type="match status" value="1"/>
</dbReference>
<dbReference type="GO" id="GO:0005829">
    <property type="term" value="C:cytosol"/>
    <property type="evidence" value="ECO:0007669"/>
    <property type="project" value="TreeGrafter"/>
</dbReference>
<dbReference type="Gene3D" id="1.25.40.10">
    <property type="entry name" value="Tetratricopeptide repeat domain"/>
    <property type="match status" value="1"/>
</dbReference>
<evidence type="ECO:0000313" key="4">
    <source>
        <dbReference type="Proteomes" id="UP000637695"/>
    </source>
</evidence>
<dbReference type="InterPro" id="IPR011990">
    <property type="entry name" value="TPR-like_helical_dom_sf"/>
</dbReference>
<accession>A0A917NKP0</accession>
<sequence length="205" mass="23068">MRRSEVSGHPSLPWLRLAAWRKRRGLSQRALAEGIVTQTMLSHIERGRVFPSEATLVQLARRLELPEEELLAEWRAWRGRERMRARLWQAAVRRDAAALQAELAVAATVVSPFEIAVYAAWAAAIAGSWREADRRLTDAWLQHGMPDLPALARRRVLAASAWVNASVAASCGRGLAAQYWRDRARRFADTRVAAQISEGAHQKDF</sequence>
<keyword evidence="4" id="KW-1185">Reference proteome</keyword>
<evidence type="ECO:0000313" key="3">
    <source>
        <dbReference type="EMBL" id="GGJ07803.1"/>
    </source>
</evidence>
<dbReference type="CDD" id="cd00093">
    <property type="entry name" value="HTH_XRE"/>
    <property type="match status" value="1"/>
</dbReference>
<dbReference type="SMART" id="SM00530">
    <property type="entry name" value="HTH_XRE"/>
    <property type="match status" value="1"/>
</dbReference>